<name>A0A1A7WLK7_9TELE</name>
<dbReference type="SUPFAM" id="SSF57667">
    <property type="entry name" value="beta-beta-alpha zinc fingers"/>
    <property type="match status" value="1"/>
</dbReference>
<feature type="compositionally biased region" description="Acidic residues" evidence="2">
    <location>
        <begin position="1"/>
        <end position="12"/>
    </location>
</feature>
<dbReference type="EMBL" id="HADW01005457">
    <property type="protein sequence ID" value="SBP06857.1"/>
    <property type="molecule type" value="Transcribed_RNA"/>
</dbReference>
<evidence type="ECO:0000259" key="3">
    <source>
        <dbReference type="PROSITE" id="PS50157"/>
    </source>
</evidence>
<sequence length="85" mass="9588">TEVSEDEEDDQDGNNSDCQVKLFSASEPKTKDRNENRSSKSNVKAVKLCSCPECGKEFLHERFLQKHVTSHSGIKSSGCWIIKKK</sequence>
<dbReference type="AlphaFoldDB" id="A0A1A7WLK7"/>
<organism evidence="4">
    <name type="scientific">Iconisemion striatum</name>
    <dbReference type="NCBI Taxonomy" id="60296"/>
    <lineage>
        <taxon>Eukaryota</taxon>
        <taxon>Metazoa</taxon>
        <taxon>Chordata</taxon>
        <taxon>Craniata</taxon>
        <taxon>Vertebrata</taxon>
        <taxon>Euteleostomi</taxon>
        <taxon>Actinopterygii</taxon>
        <taxon>Neopterygii</taxon>
        <taxon>Teleostei</taxon>
        <taxon>Neoteleostei</taxon>
        <taxon>Acanthomorphata</taxon>
        <taxon>Ovalentaria</taxon>
        <taxon>Atherinomorphae</taxon>
        <taxon>Cyprinodontiformes</taxon>
        <taxon>Nothobranchiidae</taxon>
        <taxon>Iconisemion</taxon>
    </lineage>
</organism>
<dbReference type="PROSITE" id="PS50157">
    <property type="entry name" value="ZINC_FINGER_C2H2_2"/>
    <property type="match status" value="1"/>
</dbReference>
<gene>
    <name evidence="4" type="primary">Nfu_g_1_004988</name>
</gene>
<protein>
    <recommendedName>
        <fullName evidence="3">C2H2-type domain-containing protein</fullName>
    </recommendedName>
</protein>
<proteinExistence type="predicted"/>
<keyword evidence="1" id="KW-0863">Zinc-finger</keyword>
<dbReference type="GO" id="GO:0008270">
    <property type="term" value="F:zinc ion binding"/>
    <property type="evidence" value="ECO:0007669"/>
    <property type="project" value="UniProtKB-KW"/>
</dbReference>
<feature type="non-terminal residue" evidence="4">
    <location>
        <position position="1"/>
    </location>
</feature>
<dbReference type="InterPro" id="IPR036236">
    <property type="entry name" value="Znf_C2H2_sf"/>
</dbReference>
<reference evidence="4" key="2">
    <citation type="submission" date="2016-06" db="EMBL/GenBank/DDBJ databases">
        <title>The genome of a short-lived fish provides insights into sex chromosome evolution and the genetic control of aging.</title>
        <authorList>
            <person name="Reichwald K."/>
            <person name="Felder M."/>
            <person name="Petzold A."/>
            <person name="Koch P."/>
            <person name="Groth M."/>
            <person name="Platzer M."/>
        </authorList>
    </citation>
    <scope>NUCLEOTIDE SEQUENCE</scope>
    <source>
        <tissue evidence="4">Brain</tissue>
    </source>
</reference>
<feature type="region of interest" description="Disordered" evidence="2">
    <location>
        <begin position="1"/>
        <end position="43"/>
    </location>
</feature>
<keyword evidence="1" id="KW-0479">Metal-binding</keyword>
<dbReference type="InterPro" id="IPR013087">
    <property type="entry name" value="Znf_C2H2_type"/>
</dbReference>
<feature type="compositionally biased region" description="Basic and acidic residues" evidence="2">
    <location>
        <begin position="28"/>
        <end position="38"/>
    </location>
</feature>
<dbReference type="Gene3D" id="3.30.160.60">
    <property type="entry name" value="Classic Zinc Finger"/>
    <property type="match status" value="1"/>
</dbReference>
<accession>A0A1A7WLK7</accession>
<evidence type="ECO:0000313" key="4">
    <source>
        <dbReference type="EMBL" id="SBP06857.1"/>
    </source>
</evidence>
<reference evidence="4" key="1">
    <citation type="submission" date="2016-05" db="EMBL/GenBank/DDBJ databases">
        <authorList>
            <person name="Lavstsen T."/>
            <person name="Jespersen J.S."/>
        </authorList>
    </citation>
    <scope>NUCLEOTIDE SEQUENCE</scope>
    <source>
        <tissue evidence="4">Brain</tissue>
    </source>
</reference>
<evidence type="ECO:0000256" key="2">
    <source>
        <dbReference type="SAM" id="MobiDB-lite"/>
    </source>
</evidence>
<evidence type="ECO:0000256" key="1">
    <source>
        <dbReference type="PROSITE-ProRule" id="PRU00042"/>
    </source>
</evidence>
<keyword evidence="1" id="KW-0862">Zinc</keyword>
<feature type="non-terminal residue" evidence="4">
    <location>
        <position position="85"/>
    </location>
</feature>
<dbReference type="PROSITE" id="PS00028">
    <property type="entry name" value="ZINC_FINGER_C2H2_1"/>
    <property type="match status" value="1"/>
</dbReference>
<feature type="domain" description="C2H2-type" evidence="3">
    <location>
        <begin position="49"/>
        <end position="76"/>
    </location>
</feature>